<feature type="transmembrane region" description="Helical" evidence="1">
    <location>
        <begin position="169"/>
        <end position="190"/>
    </location>
</feature>
<organism evidence="3 4">
    <name type="scientific">Meripilus lineatus</name>
    <dbReference type="NCBI Taxonomy" id="2056292"/>
    <lineage>
        <taxon>Eukaryota</taxon>
        <taxon>Fungi</taxon>
        <taxon>Dikarya</taxon>
        <taxon>Basidiomycota</taxon>
        <taxon>Agaricomycotina</taxon>
        <taxon>Agaricomycetes</taxon>
        <taxon>Polyporales</taxon>
        <taxon>Meripilaceae</taxon>
        <taxon>Meripilus</taxon>
    </lineage>
</organism>
<sequence length="292" mass="32891">MYSAETPPPKETITMNQTELPWDISSYYLGQSLDYSSLPLPVLLIYEVFSTFDDEVNVIWKRKFSLPSLLYFSIRIGALAYFVINESTAFYSPEDITHNPEAASAGLVQLEPSYVWAFFHPYRYRLLLPEIVLHLFIMALTWVKTYGIKQDARKAGFEASLVTLLIRDGTLYFGGHLLINIIGIIINYTIPGDGELSPLSSYSYTFSSILFTRFILNLRLVDNDSKSIDTTLHYSSINFATSFAGNMGAPLESNSEDTEDRLVFTVSQHQMENPLSIGLPTSRETVVGLVEA</sequence>
<evidence type="ECO:0000313" key="3">
    <source>
        <dbReference type="EMBL" id="KAJ3483238.1"/>
    </source>
</evidence>
<evidence type="ECO:0000313" key="4">
    <source>
        <dbReference type="Proteomes" id="UP001212997"/>
    </source>
</evidence>
<dbReference type="AlphaFoldDB" id="A0AAD5V182"/>
<keyword evidence="1" id="KW-0472">Membrane</keyword>
<dbReference type="Pfam" id="PF20151">
    <property type="entry name" value="DUF6533"/>
    <property type="match status" value="1"/>
</dbReference>
<name>A0AAD5V182_9APHY</name>
<feature type="transmembrane region" description="Helical" evidence="1">
    <location>
        <begin position="131"/>
        <end position="148"/>
    </location>
</feature>
<keyword evidence="1" id="KW-1133">Transmembrane helix</keyword>
<proteinExistence type="predicted"/>
<gene>
    <name evidence="3" type="ORF">NLI96_g6457</name>
</gene>
<dbReference type="InterPro" id="IPR045340">
    <property type="entry name" value="DUF6533"/>
</dbReference>
<protein>
    <recommendedName>
        <fullName evidence="2">DUF6533 domain-containing protein</fullName>
    </recommendedName>
</protein>
<keyword evidence="1" id="KW-0812">Transmembrane</keyword>
<feature type="domain" description="DUF6533" evidence="2">
    <location>
        <begin position="42"/>
        <end position="79"/>
    </location>
</feature>
<comment type="caution">
    <text evidence="3">The sequence shown here is derived from an EMBL/GenBank/DDBJ whole genome shotgun (WGS) entry which is preliminary data.</text>
</comment>
<dbReference type="Proteomes" id="UP001212997">
    <property type="component" value="Unassembled WGS sequence"/>
</dbReference>
<evidence type="ECO:0000256" key="1">
    <source>
        <dbReference type="SAM" id="Phobius"/>
    </source>
</evidence>
<keyword evidence="4" id="KW-1185">Reference proteome</keyword>
<feature type="transmembrane region" description="Helical" evidence="1">
    <location>
        <begin position="64"/>
        <end position="84"/>
    </location>
</feature>
<dbReference type="EMBL" id="JANAWD010000236">
    <property type="protein sequence ID" value="KAJ3483238.1"/>
    <property type="molecule type" value="Genomic_DNA"/>
</dbReference>
<evidence type="ECO:0000259" key="2">
    <source>
        <dbReference type="Pfam" id="PF20151"/>
    </source>
</evidence>
<accession>A0AAD5V182</accession>
<reference evidence="3" key="1">
    <citation type="submission" date="2022-07" db="EMBL/GenBank/DDBJ databases">
        <title>Genome Sequence of Physisporinus lineatus.</title>
        <authorList>
            <person name="Buettner E."/>
        </authorList>
    </citation>
    <scope>NUCLEOTIDE SEQUENCE</scope>
    <source>
        <strain evidence="3">VT162</strain>
    </source>
</reference>